<dbReference type="InterPro" id="IPR021109">
    <property type="entry name" value="Peptidase_aspartic_dom_sf"/>
</dbReference>
<evidence type="ECO:0000313" key="2">
    <source>
        <dbReference type="EMBL" id="VDO65991.1"/>
    </source>
</evidence>
<evidence type="ECO:0000313" key="3">
    <source>
        <dbReference type="Proteomes" id="UP000050761"/>
    </source>
</evidence>
<proteinExistence type="predicted"/>
<dbReference type="OrthoDB" id="5875969at2759"/>
<evidence type="ECO:0000313" key="4">
    <source>
        <dbReference type="WBParaSite" id="HPBE_0000583501-mRNA-1"/>
    </source>
</evidence>
<accession>A0A183FGN3</accession>
<dbReference type="SUPFAM" id="SSF50630">
    <property type="entry name" value="Acid proteases"/>
    <property type="match status" value="1"/>
</dbReference>
<sequence>MTRTALLNTGSQVSIIPLQMLVDALQNGYDLKADVEEIDLDRSKAVYDASGNPMSFKGAVKLTVQVDKGPRHRIGLFVMSGGDDVIVLGTNALKRLGWSLPPNVQSLRGRVEVSSGRKRQHRGAKAAVRQHRSKASKTVTVAERLCLKPGETKDVSLCCDDMKQGGVLRSSGEILPDTEGQRAQHQTQVPVTSSFAGAKMFREGEVVSTYERTEMAEREPLPRRRVVGKAPKSTNTICGGRTVFNEPRRESGVRLAEQSHGAEAVSVKKPEAKRAPREVRLSLPEVSEERKTKAPAATRVPQPRVVHTQRKRVIKKEPIAQSVLAKESGQLPLSKVDGNEVDNVKTAMTEVCADLTRNLSALKRRLEAVVRCHYLEMVGKHKATKSRGKEGRPRRNERRMRTPVVTARISCLNIEAALKELKNWRRQYKAARARPRRYRPSLSVMPDQERPWREITSVEHHPCVWPRPMAP</sequence>
<feature type="region of interest" description="Disordered" evidence="1">
    <location>
        <begin position="381"/>
        <end position="400"/>
    </location>
</feature>
<gene>
    <name evidence="2" type="ORF">HPBE_LOCUS5836</name>
</gene>
<evidence type="ECO:0000256" key="1">
    <source>
        <dbReference type="SAM" id="MobiDB-lite"/>
    </source>
</evidence>
<keyword evidence="3" id="KW-1185">Reference proteome</keyword>
<reference evidence="2 3" key="1">
    <citation type="submission" date="2018-11" db="EMBL/GenBank/DDBJ databases">
        <authorList>
            <consortium name="Pathogen Informatics"/>
        </authorList>
    </citation>
    <scope>NUCLEOTIDE SEQUENCE [LARGE SCALE GENOMIC DNA]</scope>
</reference>
<organism evidence="3 4">
    <name type="scientific">Heligmosomoides polygyrus</name>
    <name type="common">Parasitic roundworm</name>
    <dbReference type="NCBI Taxonomy" id="6339"/>
    <lineage>
        <taxon>Eukaryota</taxon>
        <taxon>Metazoa</taxon>
        <taxon>Ecdysozoa</taxon>
        <taxon>Nematoda</taxon>
        <taxon>Chromadorea</taxon>
        <taxon>Rhabditida</taxon>
        <taxon>Rhabditina</taxon>
        <taxon>Rhabditomorpha</taxon>
        <taxon>Strongyloidea</taxon>
        <taxon>Heligmosomidae</taxon>
        <taxon>Heligmosomoides</taxon>
    </lineage>
</organism>
<dbReference type="AlphaFoldDB" id="A0A183FGN3"/>
<name>A0A183FGN3_HELPZ</name>
<protein>
    <submittedName>
        <fullName evidence="4">Reverse transcriptase domain-containing protein</fullName>
    </submittedName>
</protein>
<dbReference type="EMBL" id="UZAH01025550">
    <property type="protein sequence ID" value="VDO65991.1"/>
    <property type="molecule type" value="Genomic_DNA"/>
</dbReference>
<reference evidence="4" key="2">
    <citation type="submission" date="2019-09" db="UniProtKB">
        <authorList>
            <consortium name="WormBaseParasite"/>
        </authorList>
    </citation>
    <scope>IDENTIFICATION</scope>
</reference>
<accession>A0A3P7WX96</accession>
<dbReference type="Proteomes" id="UP000050761">
    <property type="component" value="Unassembled WGS sequence"/>
</dbReference>
<feature type="compositionally biased region" description="Basic and acidic residues" evidence="1">
    <location>
        <begin position="266"/>
        <end position="280"/>
    </location>
</feature>
<feature type="region of interest" description="Disordered" evidence="1">
    <location>
        <begin position="255"/>
        <end position="311"/>
    </location>
</feature>
<dbReference type="WBParaSite" id="HPBE_0000583501-mRNA-1">
    <property type="protein sequence ID" value="HPBE_0000583501-mRNA-1"/>
    <property type="gene ID" value="HPBE_0000583501"/>
</dbReference>